<reference evidence="1 2" key="1">
    <citation type="submission" date="2018-06" db="EMBL/GenBank/DDBJ databases">
        <title>Comparative genomics reveals the genomic features of Rhizophagus irregularis, R. cerebriforme, R. diaphanum and Gigaspora rosea, and their symbiotic lifestyle signature.</title>
        <authorList>
            <person name="Morin E."/>
            <person name="San Clemente H."/>
            <person name="Chen E.C.H."/>
            <person name="De La Providencia I."/>
            <person name="Hainaut M."/>
            <person name="Kuo A."/>
            <person name="Kohler A."/>
            <person name="Murat C."/>
            <person name="Tang N."/>
            <person name="Roy S."/>
            <person name="Loubradou J."/>
            <person name="Henrissat B."/>
            <person name="Grigoriev I.V."/>
            <person name="Corradi N."/>
            <person name="Roux C."/>
            <person name="Martin F.M."/>
        </authorList>
    </citation>
    <scope>NUCLEOTIDE SEQUENCE [LARGE SCALE GENOMIC DNA]</scope>
    <source>
        <strain evidence="1 2">DAOM 194757</strain>
    </source>
</reference>
<dbReference type="Gene3D" id="3.40.50.300">
    <property type="entry name" value="P-loop containing nucleotide triphosphate hydrolases"/>
    <property type="match status" value="1"/>
</dbReference>
<dbReference type="STRING" id="44941.A0A397UP54"/>
<comment type="caution">
    <text evidence="1">The sequence shown here is derived from an EMBL/GenBank/DDBJ whole genome shotgun (WGS) entry which is preliminary data.</text>
</comment>
<proteinExistence type="predicted"/>
<sequence>MGVCPQYDILFNDLIAKEHIELYAGIKNISSIKIVKLVKKHLAALHEPTTGIDPVNRCYVWSFIENFKQDRIIILTTHSMEKANVLGNRICVMAHDHLCALGNSMYIKNKFGTSYHISLVSHPNDLQHLKELVETQVPAAKLKDNSAGSLIYKLPLSALPILSSFI</sequence>
<dbReference type="PANTHER" id="PTHR19229:SF205">
    <property type="entry name" value="ABC TRANSPORTER A FAMILY MEMBER 1-RELATED"/>
    <property type="match status" value="1"/>
</dbReference>
<dbReference type="GO" id="GO:0016020">
    <property type="term" value="C:membrane"/>
    <property type="evidence" value="ECO:0007669"/>
    <property type="project" value="InterPro"/>
</dbReference>
<dbReference type="Proteomes" id="UP000266673">
    <property type="component" value="Unassembled WGS sequence"/>
</dbReference>
<evidence type="ECO:0000313" key="2">
    <source>
        <dbReference type="Proteomes" id="UP000266673"/>
    </source>
</evidence>
<dbReference type="OrthoDB" id="8061355at2759"/>
<evidence type="ECO:0000313" key="1">
    <source>
        <dbReference type="EMBL" id="RIB08896.1"/>
    </source>
</evidence>
<dbReference type="InterPro" id="IPR027417">
    <property type="entry name" value="P-loop_NTPase"/>
</dbReference>
<dbReference type="PANTHER" id="PTHR19229">
    <property type="entry name" value="ATP-BINDING CASSETTE TRANSPORTER SUBFAMILY A ABCA"/>
    <property type="match status" value="1"/>
</dbReference>
<dbReference type="GO" id="GO:0005319">
    <property type="term" value="F:lipid transporter activity"/>
    <property type="evidence" value="ECO:0007669"/>
    <property type="project" value="TreeGrafter"/>
</dbReference>
<protein>
    <recommendedName>
        <fullName evidence="3">P-loop containing nucleoside triphosphate hydrolase protein</fullName>
    </recommendedName>
</protein>
<dbReference type="InterPro" id="IPR026082">
    <property type="entry name" value="ABCA"/>
</dbReference>
<dbReference type="EMBL" id="QKWP01001447">
    <property type="protein sequence ID" value="RIB08896.1"/>
    <property type="molecule type" value="Genomic_DNA"/>
</dbReference>
<accession>A0A397UP54</accession>
<keyword evidence="2" id="KW-1185">Reference proteome</keyword>
<gene>
    <name evidence="1" type="ORF">C2G38_2210416</name>
</gene>
<organism evidence="1 2">
    <name type="scientific">Gigaspora rosea</name>
    <dbReference type="NCBI Taxonomy" id="44941"/>
    <lineage>
        <taxon>Eukaryota</taxon>
        <taxon>Fungi</taxon>
        <taxon>Fungi incertae sedis</taxon>
        <taxon>Mucoromycota</taxon>
        <taxon>Glomeromycotina</taxon>
        <taxon>Glomeromycetes</taxon>
        <taxon>Diversisporales</taxon>
        <taxon>Gigasporaceae</taxon>
        <taxon>Gigaspora</taxon>
    </lineage>
</organism>
<evidence type="ECO:0008006" key="3">
    <source>
        <dbReference type="Google" id="ProtNLM"/>
    </source>
</evidence>
<dbReference type="SUPFAM" id="SSF52540">
    <property type="entry name" value="P-loop containing nucleoside triphosphate hydrolases"/>
    <property type="match status" value="1"/>
</dbReference>
<dbReference type="GO" id="GO:0140359">
    <property type="term" value="F:ABC-type transporter activity"/>
    <property type="evidence" value="ECO:0007669"/>
    <property type="project" value="InterPro"/>
</dbReference>
<name>A0A397UP54_9GLOM</name>
<dbReference type="AlphaFoldDB" id="A0A397UP54"/>